<evidence type="ECO:0000313" key="2">
    <source>
        <dbReference type="Proteomes" id="UP000800200"/>
    </source>
</evidence>
<organism evidence="1 2">
    <name type="scientific">Zopfia rhizophila CBS 207.26</name>
    <dbReference type="NCBI Taxonomy" id="1314779"/>
    <lineage>
        <taxon>Eukaryota</taxon>
        <taxon>Fungi</taxon>
        <taxon>Dikarya</taxon>
        <taxon>Ascomycota</taxon>
        <taxon>Pezizomycotina</taxon>
        <taxon>Dothideomycetes</taxon>
        <taxon>Dothideomycetes incertae sedis</taxon>
        <taxon>Zopfiaceae</taxon>
        <taxon>Zopfia</taxon>
    </lineage>
</organism>
<accession>A0A6A6EMM9</accession>
<evidence type="ECO:0000313" key="1">
    <source>
        <dbReference type="EMBL" id="KAF2192824.1"/>
    </source>
</evidence>
<protein>
    <submittedName>
        <fullName evidence="1">Uncharacterized protein</fullName>
    </submittedName>
</protein>
<keyword evidence="2" id="KW-1185">Reference proteome</keyword>
<dbReference type="EMBL" id="ML994615">
    <property type="protein sequence ID" value="KAF2192824.1"/>
    <property type="molecule type" value="Genomic_DNA"/>
</dbReference>
<reference evidence="1" key="1">
    <citation type="journal article" date="2020" name="Stud. Mycol.">
        <title>101 Dothideomycetes genomes: a test case for predicting lifestyles and emergence of pathogens.</title>
        <authorList>
            <person name="Haridas S."/>
            <person name="Albert R."/>
            <person name="Binder M."/>
            <person name="Bloem J."/>
            <person name="Labutti K."/>
            <person name="Salamov A."/>
            <person name="Andreopoulos B."/>
            <person name="Baker S."/>
            <person name="Barry K."/>
            <person name="Bills G."/>
            <person name="Bluhm B."/>
            <person name="Cannon C."/>
            <person name="Castanera R."/>
            <person name="Culley D."/>
            <person name="Daum C."/>
            <person name="Ezra D."/>
            <person name="Gonzalez J."/>
            <person name="Henrissat B."/>
            <person name="Kuo A."/>
            <person name="Liang C."/>
            <person name="Lipzen A."/>
            <person name="Lutzoni F."/>
            <person name="Magnuson J."/>
            <person name="Mondo S."/>
            <person name="Nolan M."/>
            <person name="Ohm R."/>
            <person name="Pangilinan J."/>
            <person name="Park H.-J."/>
            <person name="Ramirez L."/>
            <person name="Alfaro M."/>
            <person name="Sun H."/>
            <person name="Tritt A."/>
            <person name="Yoshinaga Y."/>
            <person name="Zwiers L.-H."/>
            <person name="Turgeon B."/>
            <person name="Goodwin S."/>
            <person name="Spatafora J."/>
            <person name="Crous P."/>
            <person name="Grigoriev I."/>
        </authorList>
    </citation>
    <scope>NUCLEOTIDE SEQUENCE</scope>
    <source>
        <strain evidence="1">CBS 207.26</strain>
    </source>
</reference>
<gene>
    <name evidence="1" type="ORF">K469DRAFT_801270</name>
</gene>
<dbReference type="AlphaFoldDB" id="A0A6A6EMM9"/>
<sequence>MMIPEHPLCFKRKMSHNKWSQYIKGVSAVFAWHISRGERGHSNIATASRKIPSIWTERTIKPLRSRF</sequence>
<proteinExistence type="predicted"/>
<dbReference type="Proteomes" id="UP000800200">
    <property type="component" value="Unassembled WGS sequence"/>
</dbReference>
<dbReference type="OrthoDB" id="5232980at2759"/>
<name>A0A6A6EMM9_9PEZI</name>